<dbReference type="Gene3D" id="3.40.50.150">
    <property type="entry name" value="Vaccinia Virus protein VP39"/>
    <property type="match status" value="1"/>
</dbReference>
<evidence type="ECO:0000259" key="1">
    <source>
        <dbReference type="Pfam" id="PF08421"/>
    </source>
</evidence>
<dbReference type="PANTHER" id="PTHR43861:SF5">
    <property type="entry name" value="BLL5978 PROTEIN"/>
    <property type="match status" value="1"/>
</dbReference>
<name>A0A537IV96_9BACT</name>
<dbReference type="PANTHER" id="PTHR43861">
    <property type="entry name" value="TRANS-ACONITATE 2-METHYLTRANSFERASE-RELATED"/>
    <property type="match status" value="1"/>
</dbReference>
<proteinExistence type="predicted"/>
<evidence type="ECO:0000313" key="4">
    <source>
        <dbReference type="Proteomes" id="UP000318834"/>
    </source>
</evidence>
<evidence type="ECO:0000313" key="3">
    <source>
        <dbReference type="EMBL" id="TMI75200.1"/>
    </source>
</evidence>
<keyword evidence="3" id="KW-0489">Methyltransferase</keyword>
<dbReference type="SUPFAM" id="SSF53335">
    <property type="entry name" value="S-adenosyl-L-methionine-dependent methyltransferases"/>
    <property type="match status" value="1"/>
</dbReference>
<dbReference type="Pfam" id="PF08484">
    <property type="entry name" value="Methyltransf_14"/>
    <property type="match status" value="1"/>
</dbReference>
<dbReference type="GO" id="GO:0032259">
    <property type="term" value="P:methylation"/>
    <property type="evidence" value="ECO:0007669"/>
    <property type="project" value="UniProtKB-KW"/>
</dbReference>
<sequence>MRSSGTSQEVYRKRTSLQLAPRACPARWHSSCGSGCRQLKSPLGLTVPVSTSDPVSRQAGFAPLSQHPEAPGCCRFCRALLRHTFVDLGMSPLCESYVSAERLDEMEPFYPLHVYVCDQCFLVQLREYVSPAVLFTEYAYFSSYSDSWLEHARRYVTAMVDRFALGPHSYVVEVASNDGYLLQDFVRRGIPTLGIEPAANIAREAERKGVPTLVRFFGRDTAREVAAEGRRADLLVGNNVLAQVPDLNDFVAGMKHLLAPRGVITMEFPHLMRLVAENQFDTIYHEHFSYFSLLAVRRILAAHGLVLFDVEEIATHGGSLRVYACHAEDSSKPLTPRVTDLVRQEEEAGLSGLAYYGSFSERVQETKRRLLEFLIAAKRAEKTIVGYGAPGKGNTLLNYCGIRTDFLDYTVDRSLYKQGKYLPGTRIPIHPPERIRETRPDYVLILPWNLKDEIVEQIAYVREWGGQFVVPIPAVRVFV</sequence>
<dbReference type="InterPro" id="IPR013691">
    <property type="entry name" value="MeTrfase_14"/>
</dbReference>
<evidence type="ECO:0000259" key="2">
    <source>
        <dbReference type="Pfam" id="PF08484"/>
    </source>
</evidence>
<comment type="caution">
    <text evidence="3">The sequence shown here is derived from an EMBL/GenBank/DDBJ whole genome shotgun (WGS) entry which is preliminary data.</text>
</comment>
<protein>
    <submittedName>
        <fullName evidence="3">Class I SAM-dependent methyltransferase</fullName>
    </submittedName>
</protein>
<dbReference type="Proteomes" id="UP000318834">
    <property type="component" value="Unassembled WGS sequence"/>
</dbReference>
<dbReference type="EMBL" id="VBAP01000046">
    <property type="protein sequence ID" value="TMI75200.1"/>
    <property type="molecule type" value="Genomic_DNA"/>
</dbReference>
<dbReference type="Pfam" id="PF13489">
    <property type="entry name" value="Methyltransf_23"/>
    <property type="match status" value="1"/>
</dbReference>
<keyword evidence="3" id="KW-0808">Transferase</keyword>
<dbReference type="Gene3D" id="6.20.50.110">
    <property type="entry name" value="Methyltransferase, zinc-binding domain"/>
    <property type="match status" value="1"/>
</dbReference>
<organism evidence="3 4">
    <name type="scientific">Candidatus Segetimicrobium genomatis</name>
    <dbReference type="NCBI Taxonomy" id="2569760"/>
    <lineage>
        <taxon>Bacteria</taxon>
        <taxon>Bacillati</taxon>
        <taxon>Candidatus Sysuimicrobiota</taxon>
        <taxon>Candidatus Sysuimicrobiia</taxon>
        <taxon>Candidatus Sysuimicrobiales</taxon>
        <taxon>Candidatus Segetimicrobiaceae</taxon>
        <taxon>Candidatus Segetimicrobium</taxon>
    </lineage>
</organism>
<dbReference type="GO" id="GO:0008168">
    <property type="term" value="F:methyltransferase activity"/>
    <property type="evidence" value="ECO:0007669"/>
    <property type="project" value="UniProtKB-KW"/>
</dbReference>
<dbReference type="InterPro" id="IPR013630">
    <property type="entry name" value="Methyltransf_Zn-bd_dom_put"/>
</dbReference>
<dbReference type="Gene3D" id="3.40.50.720">
    <property type="entry name" value="NAD(P)-binding Rossmann-like Domain"/>
    <property type="match status" value="1"/>
</dbReference>
<gene>
    <name evidence="3" type="ORF">E6H05_06885</name>
</gene>
<dbReference type="Pfam" id="PF08421">
    <property type="entry name" value="Methyltransf_13"/>
    <property type="match status" value="1"/>
</dbReference>
<accession>A0A537IV96</accession>
<dbReference type="InterPro" id="IPR038576">
    <property type="entry name" value="Methyltransf_Zn-bd_dom_put_sf"/>
</dbReference>
<feature type="domain" description="Methyltransferase putative zinc binding" evidence="1">
    <location>
        <begin position="74"/>
        <end position="135"/>
    </location>
</feature>
<reference evidence="3 4" key="1">
    <citation type="journal article" date="2019" name="Nat. Microbiol.">
        <title>Mediterranean grassland soil C-N compound turnover is dependent on rainfall and depth, and is mediated by genomically divergent microorganisms.</title>
        <authorList>
            <person name="Diamond S."/>
            <person name="Andeer P.F."/>
            <person name="Li Z."/>
            <person name="Crits-Christoph A."/>
            <person name="Burstein D."/>
            <person name="Anantharaman K."/>
            <person name="Lane K.R."/>
            <person name="Thomas B.C."/>
            <person name="Pan C."/>
            <person name="Northen T.R."/>
            <person name="Banfield J.F."/>
        </authorList>
    </citation>
    <scope>NUCLEOTIDE SEQUENCE [LARGE SCALE GENOMIC DNA]</scope>
    <source>
        <strain evidence="3">NP_8</strain>
    </source>
</reference>
<dbReference type="AlphaFoldDB" id="A0A537IV96"/>
<feature type="domain" description="C-methyltransferase" evidence="2">
    <location>
        <begin position="315"/>
        <end position="473"/>
    </location>
</feature>
<dbReference type="Gene3D" id="6.10.250.3100">
    <property type="match status" value="1"/>
</dbReference>
<dbReference type="InterPro" id="IPR029063">
    <property type="entry name" value="SAM-dependent_MTases_sf"/>
</dbReference>